<feature type="compositionally biased region" description="Basic and acidic residues" evidence="5">
    <location>
        <begin position="32"/>
        <end position="48"/>
    </location>
</feature>
<evidence type="ECO:0000256" key="1">
    <source>
        <dbReference type="ARBA" id="ARBA00004604"/>
    </source>
</evidence>
<evidence type="ECO:0000256" key="5">
    <source>
        <dbReference type="SAM" id="MobiDB-lite"/>
    </source>
</evidence>
<keyword evidence="8" id="KW-1185">Reference proteome</keyword>
<evidence type="ECO:0000256" key="4">
    <source>
        <dbReference type="ARBA" id="ARBA00038288"/>
    </source>
</evidence>
<dbReference type="PROSITE" id="PS51714">
    <property type="entry name" value="G_BMS1"/>
    <property type="match status" value="1"/>
</dbReference>
<dbReference type="GO" id="GO:0003924">
    <property type="term" value="F:GTPase activity"/>
    <property type="evidence" value="ECO:0007669"/>
    <property type="project" value="TreeGrafter"/>
</dbReference>
<dbReference type="Pfam" id="PF04950">
    <property type="entry name" value="RIBIOP_C"/>
    <property type="match status" value="1"/>
</dbReference>
<feature type="domain" description="Bms1-type G" evidence="6">
    <location>
        <begin position="90"/>
        <end position="251"/>
    </location>
</feature>
<dbReference type="GO" id="GO:0030688">
    <property type="term" value="C:preribosome, small subunit precursor"/>
    <property type="evidence" value="ECO:0007669"/>
    <property type="project" value="TreeGrafter"/>
</dbReference>
<evidence type="ECO:0000259" key="6">
    <source>
        <dbReference type="PROSITE" id="PS51714"/>
    </source>
</evidence>
<evidence type="ECO:0000256" key="2">
    <source>
        <dbReference type="ARBA" id="ARBA00022517"/>
    </source>
</evidence>
<dbReference type="SMART" id="SM00785">
    <property type="entry name" value="AARP2CN"/>
    <property type="match status" value="1"/>
</dbReference>
<keyword evidence="2" id="KW-0690">Ribosome biogenesis</keyword>
<dbReference type="PANTHER" id="PTHR12858:SF1">
    <property type="entry name" value="PRE-RRNA-PROCESSING PROTEIN TSR1 HOMOLOG"/>
    <property type="match status" value="1"/>
</dbReference>
<evidence type="ECO:0000256" key="3">
    <source>
        <dbReference type="ARBA" id="ARBA00023242"/>
    </source>
</evidence>
<comment type="similarity">
    <text evidence="4">Belongs to the TRAFAC class translation factor GTPase superfamily. Bms1-like GTPase family. TSR1 subfamily.</text>
</comment>
<dbReference type="GO" id="GO:0005525">
    <property type="term" value="F:GTP binding"/>
    <property type="evidence" value="ECO:0007669"/>
    <property type="project" value="TreeGrafter"/>
</dbReference>
<organism evidence="7 8">
    <name type="scientific">Venturia nashicola</name>
    <dbReference type="NCBI Taxonomy" id="86259"/>
    <lineage>
        <taxon>Eukaryota</taxon>
        <taxon>Fungi</taxon>
        <taxon>Dikarya</taxon>
        <taxon>Ascomycota</taxon>
        <taxon>Pezizomycotina</taxon>
        <taxon>Dothideomycetes</taxon>
        <taxon>Pleosporomycetidae</taxon>
        <taxon>Venturiales</taxon>
        <taxon>Venturiaceae</taxon>
        <taxon>Venturia</taxon>
    </lineage>
</organism>
<dbReference type="InterPro" id="IPR012948">
    <property type="entry name" value="AARP2CN"/>
</dbReference>
<comment type="subcellular location">
    <subcellularLocation>
        <location evidence="1">Nucleus</location>
        <location evidence="1">Nucleolus</location>
    </subcellularLocation>
</comment>
<dbReference type="EMBL" id="SNSC02000005">
    <property type="protein sequence ID" value="TID24373.1"/>
    <property type="molecule type" value="Genomic_DNA"/>
</dbReference>
<dbReference type="SMART" id="SM01362">
    <property type="entry name" value="DUF663"/>
    <property type="match status" value="1"/>
</dbReference>
<dbReference type="AlphaFoldDB" id="A0A4Z1P5Z9"/>
<comment type="caution">
    <text evidence="7">The sequence shown here is derived from an EMBL/GenBank/DDBJ whole genome shotgun (WGS) entry which is preliminary data.</text>
</comment>
<keyword evidence="3" id="KW-0539">Nucleus</keyword>
<protein>
    <submittedName>
        <fullName evidence="7">DUF663-domain-containing protein</fullName>
    </submittedName>
</protein>
<evidence type="ECO:0000313" key="8">
    <source>
        <dbReference type="Proteomes" id="UP000298493"/>
    </source>
</evidence>
<accession>A0A4Z1P5Z9</accession>
<dbReference type="STRING" id="86259.A0A4Z1P5Z9"/>
<reference evidence="7 8" key="1">
    <citation type="submission" date="2019-04" db="EMBL/GenBank/DDBJ databases">
        <title>High contiguity whole genome sequence and gene annotation resource for two Venturia nashicola isolates.</title>
        <authorList>
            <person name="Prokchorchik M."/>
            <person name="Won K."/>
            <person name="Lee Y."/>
            <person name="Choi E.D."/>
            <person name="Segonzac C."/>
            <person name="Sohn K.H."/>
        </authorList>
    </citation>
    <scope>NUCLEOTIDE SEQUENCE [LARGE SCALE GENOMIC DNA]</scope>
    <source>
        <strain evidence="7 8">PRI2</strain>
    </source>
</reference>
<feature type="region of interest" description="Disordered" evidence="5">
    <location>
        <begin position="1"/>
        <end position="69"/>
    </location>
</feature>
<dbReference type="OrthoDB" id="119302at2759"/>
<name>A0A4Z1P5Z9_9PEZI</name>
<evidence type="ECO:0000313" key="7">
    <source>
        <dbReference type="EMBL" id="TID24373.1"/>
    </source>
</evidence>
<proteinExistence type="inferred from homology"/>
<dbReference type="GO" id="GO:0000479">
    <property type="term" value="P:endonucleolytic cleavage of tricistronic rRNA transcript (SSU-rRNA, 5.8S rRNA, LSU-rRNA)"/>
    <property type="evidence" value="ECO:0007669"/>
    <property type="project" value="TreeGrafter"/>
</dbReference>
<dbReference type="GO" id="GO:0005730">
    <property type="term" value="C:nucleolus"/>
    <property type="evidence" value="ECO:0007669"/>
    <property type="project" value="UniProtKB-SubCell"/>
</dbReference>
<gene>
    <name evidence="7" type="ORF">E6O75_ATG02738</name>
</gene>
<dbReference type="InterPro" id="IPR030387">
    <property type="entry name" value="G_Bms1/Tsr1_dom"/>
</dbReference>
<sequence length="844" mass="94687">MAPIPSQAGHSHRSTTKINQKAFKTKHLSKGALKEKAKGKIEGLEKGTRKTPSQQVATKLARRNQAKQKRITQSAQLARTTNIFAGKDGAPRVVAVVPLTTDVDADVAVKSLNESVEVKEEDCKGYDGVVRVFVERFKQNIAFCAVKRDLLAVLEVCRAADFVVLVVSAKEEVDEYGELILRSIEGQGISNVVTVVQGLEAVEPAKKRPQVASSLRSFITHFFPTIEKVNSLDSRQECLNVVRSLCSTVPKGIRWREERSWMAVENVQWPSGKQPVSEDGLGEVILTGVVRGKGLKADRLVQVGDWGDFQIEKITAAPLKTKKPRVEAMAVDGEEPDALLAEPSEDRDTLEELAPEEIVMDDMADYPVSLAPTERKGVLLDDHHYFSDEETKLPDNAPRRLPRGTSKYQAAWFIDDMSDDGSDLEDVDEEMDVEPMADRKMGPADGVFEDTNMREPTEFGGPSEYPQSEMFLDPSPEDEAEQIAAYRASRKEDAADDLEFPDEVELEPNVLARERLIKYRGLKSLKTSQWETEEDRIYEPTEWRRLLEIADYKNAKNRITKEASQGGILPGTRVNIHLRDVPLSLQQTHSNNKHLSIFSLLRHEHKRTAVNYSITLKSDLEAPIRSKTELIMQVGPRRFVVKPLFSDAGNTSNDVHKFQRYLHPGRTAIASFIAPLTWGSVPALFFRRSPTTNELSLIGTGTSLPPSHNRVIAKRIVLTGAPYKIHKKVVTVRYMFFNAEDVAWFKALQLWTRRGRSGFIRDSLGTHGYYKAAFDGKINPQDAVAVSLYKRVWPRQARIWKSQLDEQADKAIVEGLEGLEVKEMDVEEAPELVQMETAPRVFGP</sequence>
<feature type="compositionally biased region" description="Basic residues" evidence="5">
    <location>
        <begin position="60"/>
        <end position="69"/>
    </location>
</feature>
<dbReference type="PANTHER" id="PTHR12858">
    <property type="entry name" value="RIBOSOME BIOGENESIS PROTEIN"/>
    <property type="match status" value="1"/>
</dbReference>
<dbReference type="Proteomes" id="UP000298493">
    <property type="component" value="Unassembled WGS sequence"/>
</dbReference>
<dbReference type="Pfam" id="PF22298">
    <property type="entry name" value="Tsr1_G-like"/>
    <property type="match status" value="1"/>
</dbReference>
<dbReference type="InterPro" id="IPR007034">
    <property type="entry name" value="BMS1_TSR1_C"/>
</dbReference>
<dbReference type="Pfam" id="PF08142">
    <property type="entry name" value="AARP2CN"/>
    <property type="match status" value="1"/>
</dbReference>
<dbReference type="InterPro" id="IPR039761">
    <property type="entry name" value="Bms1/Tsr1"/>
</dbReference>
<dbReference type="GO" id="GO:0000462">
    <property type="term" value="P:maturation of SSU-rRNA from tricistronic rRNA transcript (SSU-rRNA, 5.8S rRNA, LSU-rRNA)"/>
    <property type="evidence" value="ECO:0007669"/>
    <property type="project" value="TreeGrafter"/>
</dbReference>
<dbReference type="GO" id="GO:0034511">
    <property type="term" value="F:U3 snoRNA binding"/>
    <property type="evidence" value="ECO:0007669"/>
    <property type="project" value="TreeGrafter"/>
</dbReference>